<gene>
    <name evidence="2" type="ORF">POLS_LOCUS8993</name>
</gene>
<feature type="compositionally biased region" description="Basic and acidic residues" evidence="1">
    <location>
        <begin position="61"/>
        <end position="72"/>
    </location>
</feature>
<feature type="compositionally biased region" description="Low complexity" evidence="1">
    <location>
        <begin position="89"/>
        <end position="98"/>
    </location>
</feature>
<keyword evidence="3" id="KW-1185">Reference proteome</keyword>
<accession>A0A9W4IDF4</accession>
<feature type="compositionally biased region" description="Basic and acidic residues" evidence="1">
    <location>
        <begin position="182"/>
        <end position="205"/>
    </location>
</feature>
<evidence type="ECO:0000313" key="3">
    <source>
        <dbReference type="Proteomes" id="UP001153618"/>
    </source>
</evidence>
<comment type="caution">
    <text evidence="2">The sequence shown here is derived from an EMBL/GenBank/DDBJ whole genome shotgun (WGS) entry which is preliminary data.</text>
</comment>
<organism evidence="2 3">
    <name type="scientific">Penicillium olsonii</name>
    <dbReference type="NCBI Taxonomy" id="99116"/>
    <lineage>
        <taxon>Eukaryota</taxon>
        <taxon>Fungi</taxon>
        <taxon>Dikarya</taxon>
        <taxon>Ascomycota</taxon>
        <taxon>Pezizomycotina</taxon>
        <taxon>Eurotiomycetes</taxon>
        <taxon>Eurotiomycetidae</taxon>
        <taxon>Eurotiales</taxon>
        <taxon>Aspergillaceae</taxon>
        <taxon>Penicillium</taxon>
    </lineage>
</organism>
<protein>
    <submittedName>
        <fullName evidence="2">Uncharacterized protein</fullName>
    </submittedName>
</protein>
<reference evidence="2" key="1">
    <citation type="submission" date="2021-07" db="EMBL/GenBank/DDBJ databases">
        <authorList>
            <person name="Branca A.L. A."/>
        </authorList>
    </citation>
    <scope>NUCLEOTIDE SEQUENCE</scope>
</reference>
<name>A0A9W4IDF4_PENOL</name>
<sequence length="236" mass="25952">MSGSSSPAGKPDKTMSTNLLTMKFMQRAAASKEAASKEAASKVIPPSSEDSKGRKSKRPRLSTEAESPRNSDMDAIAAALAAEEEKRQQAVARAAAEAGETHWVLDVPAAPQRSSQPMVMAADSLDADDDDYSGGRQAFGNFKRKEKNPPPPPPKKDEKKYQNDDYEDDEIVNPKNAYEVAANEKQKKTAKLHKERDDEYWETKRLSGMTGLSGNNARKMGAPTPEKNKKKKRKSR</sequence>
<dbReference type="Proteomes" id="UP001153618">
    <property type="component" value="Unassembled WGS sequence"/>
</dbReference>
<proteinExistence type="predicted"/>
<dbReference type="EMBL" id="CAJVOS010000082">
    <property type="protein sequence ID" value="CAG8260608.1"/>
    <property type="molecule type" value="Genomic_DNA"/>
</dbReference>
<dbReference type="AlphaFoldDB" id="A0A9W4IDF4"/>
<evidence type="ECO:0000313" key="2">
    <source>
        <dbReference type="EMBL" id="CAG8260608.1"/>
    </source>
</evidence>
<dbReference type="OrthoDB" id="427960at2759"/>
<evidence type="ECO:0000256" key="1">
    <source>
        <dbReference type="SAM" id="MobiDB-lite"/>
    </source>
</evidence>
<feature type="compositionally biased region" description="Basic and acidic residues" evidence="1">
    <location>
        <begin position="154"/>
        <end position="163"/>
    </location>
</feature>
<feature type="region of interest" description="Disordered" evidence="1">
    <location>
        <begin position="1"/>
        <end position="236"/>
    </location>
</feature>